<comment type="caution">
    <text evidence="2">The sequence shown here is derived from an EMBL/GenBank/DDBJ whole genome shotgun (WGS) entry which is preliminary data.</text>
</comment>
<organism evidence="2 3">
    <name type="scientific">Paraphaeosphaeria minitans</name>
    <dbReference type="NCBI Taxonomy" id="565426"/>
    <lineage>
        <taxon>Eukaryota</taxon>
        <taxon>Fungi</taxon>
        <taxon>Dikarya</taxon>
        <taxon>Ascomycota</taxon>
        <taxon>Pezizomycotina</taxon>
        <taxon>Dothideomycetes</taxon>
        <taxon>Pleosporomycetidae</taxon>
        <taxon>Pleosporales</taxon>
        <taxon>Massarineae</taxon>
        <taxon>Didymosphaeriaceae</taxon>
        <taxon>Paraphaeosphaeria</taxon>
    </lineage>
</organism>
<dbReference type="AlphaFoldDB" id="A0A9P6KV59"/>
<evidence type="ECO:0000313" key="3">
    <source>
        <dbReference type="Proteomes" id="UP000756921"/>
    </source>
</evidence>
<feature type="chain" id="PRO_5040421951" evidence="1">
    <location>
        <begin position="25"/>
        <end position="175"/>
    </location>
</feature>
<proteinExistence type="predicted"/>
<keyword evidence="3" id="KW-1185">Reference proteome</keyword>
<feature type="signal peptide" evidence="1">
    <location>
        <begin position="1"/>
        <end position="24"/>
    </location>
</feature>
<reference evidence="2" key="1">
    <citation type="journal article" date="2020" name="Mol. Plant Microbe Interact.">
        <title>Genome Sequence of the Biocontrol Agent Coniothyrium minitans strain Conio (IMI 134523).</title>
        <authorList>
            <person name="Patel D."/>
            <person name="Shittu T.A."/>
            <person name="Baroncelli R."/>
            <person name="Muthumeenakshi S."/>
            <person name="Osborne T.H."/>
            <person name="Janganan T.K."/>
            <person name="Sreenivasaprasad S."/>
        </authorList>
    </citation>
    <scope>NUCLEOTIDE SEQUENCE</scope>
    <source>
        <strain evidence="2">Conio</strain>
    </source>
</reference>
<name>A0A9P6KV59_9PLEO</name>
<dbReference type="Proteomes" id="UP000756921">
    <property type="component" value="Unassembled WGS sequence"/>
</dbReference>
<sequence length="175" mass="20261">MSMAFGAVGGIILVCFLVKDPINALDEARGSKVESRSKYCLTFVAHNLRVPDVDEQKVFFSSWYHFTKYDLITFTNRNTKKILSKVKELKHNVSSQMPFKPVEFLDKTRHQDRALFSEYALFTYITEEPFICLETQALLKELEEVEPAVEKYSAMWMEPEVAMKRILNCDLSAML</sequence>
<gene>
    <name evidence="2" type="ORF">PMIN01_02712</name>
</gene>
<dbReference type="OrthoDB" id="10353509at2759"/>
<accession>A0A9P6KV59</accession>
<keyword evidence="1" id="KW-0732">Signal</keyword>
<evidence type="ECO:0000256" key="1">
    <source>
        <dbReference type="SAM" id="SignalP"/>
    </source>
</evidence>
<dbReference type="EMBL" id="WJXW01000002">
    <property type="protein sequence ID" value="KAF9740077.1"/>
    <property type="molecule type" value="Genomic_DNA"/>
</dbReference>
<protein>
    <submittedName>
        <fullName evidence="2">Uncharacterized protein</fullName>
    </submittedName>
</protein>
<evidence type="ECO:0000313" key="2">
    <source>
        <dbReference type="EMBL" id="KAF9740077.1"/>
    </source>
</evidence>